<organism evidence="2 3">
    <name type="scientific">Parachitinimonas caeni</name>
    <dbReference type="NCBI Taxonomy" id="3031301"/>
    <lineage>
        <taxon>Bacteria</taxon>
        <taxon>Pseudomonadati</taxon>
        <taxon>Pseudomonadota</taxon>
        <taxon>Betaproteobacteria</taxon>
        <taxon>Neisseriales</taxon>
        <taxon>Chitinibacteraceae</taxon>
        <taxon>Parachitinimonas</taxon>
    </lineage>
</organism>
<reference evidence="2" key="1">
    <citation type="submission" date="2023-03" db="EMBL/GenBank/DDBJ databases">
        <title>Chitinimonas shenzhenensis gen. nov., sp. nov., a novel member of family Burkholderiaceae isolated from activated sludge collected in Shen Zhen, China.</title>
        <authorList>
            <person name="Wang X."/>
        </authorList>
    </citation>
    <scope>NUCLEOTIDE SEQUENCE</scope>
    <source>
        <strain evidence="2">DQS-5</strain>
    </source>
</reference>
<protein>
    <recommendedName>
        <fullName evidence="1">Imm33-like domain-containing protein</fullName>
    </recommendedName>
</protein>
<dbReference type="Proteomes" id="UP001172778">
    <property type="component" value="Unassembled WGS sequence"/>
</dbReference>
<name>A0ABT7E425_9NEIS</name>
<dbReference type="Pfam" id="PF24719">
    <property type="entry name" value="Imm33-like"/>
    <property type="match status" value="1"/>
</dbReference>
<evidence type="ECO:0000259" key="1">
    <source>
        <dbReference type="Pfam" id="PF24719"/>
    </source>
</evidence>
<evidence type="ECO:0000313" key="2">
    <source>
        <dbReference type="EMBL" id="MDK2127072.1"/>
    </source>
</evidence>
<comment type="caution">
    <text evidence="2">The sequence shown here is derived from an EMBL/GenBank/DDBJ whole genome shotgun (WGS) entry which is preliminary data.</text>
</comment>
<feature type="domain" description="Imm33-like" evidence="1">
    <location>
        <begin position="6"/>
        <end position="107"/>
    </location>
</feature>
<dbReference type="InterPro" id="IPR056509">
    <property type="entry name" value="Imm33-like"/>
</dbReference>
<dbReference type="RefSeq" id="WP_284103388.1">
    <property type="nucleotide sequence ID" value="NZ_JARRAF010000113.1"/>
</dbReference>
<proteinExistence type="predicted"/>
<dbReference type="EMBL" id="JARRAF010000113">
    <property type="protein sequence ID" value="MDK2127072.1"/>
    <property type="molecule type" value="Genomic_DNA"/>
</dbReference>
<gene>
    <name evidence="2" type="ORF">PZA18_23825</name>
</gene>
<accession>A0ABT7E425</accession>
<evidence type="ECO:0000313" key="3">
    <source>
        <dbReference type="Proteomes" id="UP001172778"/>
    </source>
</evidence>
<keyword evidence="3" id="KW-1185">Reference proteome</keyword>
<sequence>MEITTEQRDVCAKYNSPEFEIDEGGMVAVALSSIGKNPIYGTRIEKPENGNVSWFFYCGDYSEAPDFFQPIHTSHLDEILPSVKKYLFLSPGFKFIIDDEGYEDVWMEGAED</sequence>